<dbReference type="AlphaFoldDB" id="A0A6M4G8M0"/>
<protein>
    <submittedName>
        <fullName evidence="1">Head-tail adaptor protein</fullName>
    </submittedName>
</protein>
<dbReference type="EMBL" id="CP053021">
    <property type="protein sequence ID" value="QJR03481.1"/>
    <property type="molecule type" value="Genomic_DNA"/>
</dbReference>
<dbReference type="Gene3D" id="2.40.10.270">
    <property type="entry name" value="Bacteriophage SPP1 head-tail adaptor protein"/>
    <property type="match status" value="1"/>
</dbReference>
<gene>
    <name evidence="1" type="ORF">HH800_15625</name>
</gene>
<sequence>MTIRRRSSVSDNMGGCEDSWVDLLVDQPARIVQTRGGESVQSQRLSGLAPADILMRRANDTLAITSADIAVDARTGQTYNIKWVGSLEDGRKSFLLLACTAGEVTNG</sequence>
<dbReference type="InterPro" id="IPR038666">
    <property type="entry name" value="SSP1_head-tail_sf"/>
</dbReference>
<reference evidence="1 2" key="1">
    <citation type="submission" date="2020-04" db="EMBL/GenBank/DDBJ databases">
        <title>The Whole Genome Analysis of High salt-tolerant Sphingobium yanoikuyae YC-XJ2 with Aryl organophosphorus flame retardants (aryl-OPFRs)-degrading capacity and characteristics of Related phosphotriesterase.</title>
        <authorList>
            <person name="Li X."/>
        </authorList>
    </citation>
    <scope>NUCLEOTIDE SEQUENCE [LARGE SCALE GENOMIC DNA]</scope>
    <source>
        <strain evidence="1 2">YC-XJ2</strain>
    </source>
</reference>
<evidence type="ECO:0000313" key="1">
    <source>
        <dbReference type="EMBL" id="QJR03481.1"/>
    </source>
</evidence>
<dbReference type="Proteomes" id="UP000502611">
    <property type="component" value="Chromosome"/>
</dbReference>
<proteinExistence type="predicted"/>
<dbReference type="InterPro" id="IPR008767">
    <property type="entry name" value="Phage_SPP1_head-tail_adaptor"/>
</dbReference>
<accession>A0A6M4G8M0</accession>
<dbReference type="Pfam" id="PF05521">
    <property type="entry name" value="Phage_HCP"/>
    <property type="match status" value="1"/>
</dbReference>
<evidence type="ECO:0000313" key="2">
    <source>
        <dbReference type="Proteomes" id="UP000502611"/>
    </source>
</evidence>
<name>A0A6M4G8M0_SPHYA</name>
<organism evidence="1 2">
    <name type="scientific">Sphingobium yanoikuyae</name>
    <name type="common">Sphingomonas yanoikuyae</name>
    <dbReference type="NCBI Taxonomy" id="13690"/>
    <lineage>
        <taxon>Bacteria</taxon>
        <taxon>Pseudomonadati</taxon>
        <taxon>Pseudomonadota</taxon>
        <taxon>Alphaproteobacteria</taxon>
        <taxon>Sphingomonadales</taxon>
        <taxon>Sphingomonadaceae</taxon>
        <taxon>Sphingobium</taxon>
    </lineage>
</organism>